<evidence type="ECO:0000256" key="4">
    <source>
        <dbReference type="PROSITE-ProRule" id="PRU00449"/>
    </source>
</evidence>
<dbReference type="InterPro" id="IPR029071">
    <property type="entry name" value="Ubiquitin-like_domsf"/>
</dbReference>
<proteinExistence type="predicted"/>
<dbReference type="Pfam" id="PF00240">
    <property type="entry name" value="ubiquitin"/>
    <property type="match status" value="1"/>
</dbReference>
<feature type="region of interest" description="Disordered" evidence="5">
    <location>
        <begin position="199"/>
        <end position="221"/>
    </location>
</feature>
<dbReference type="SUPFAM" id="SSF118310">
    <property type="entry name" value="AN1-like Zinc finger"/>
    <property type="match status" value="1"/>
</dbReference>
<dbReference type="GO" id="GO:0008270">
    <property type="term" value="F:zinc ion binding"/>
    <property type="evidence" value="ECO:0007669"/>
    <property type="project" value="UniProtKB-KW"/>
</dbReference>
<feature type="domain" description="AN1-type" evidence="7">
    <location>
        <begin position="634"/>
        <end position="681"/>
    </location>
</feature>
<reference evidence="8 9" key="1">
    <citation type="journal article" date="2021" name="BMC Biol.">
        <title>Horizontally acquired antibacterial genes associated with adaptive radiation of ladybird beetles.</title>
        <authorList>
            <person name="Li H.S."/>
            <person name="Tang X.F."/>
            <person name="Huang Y.H."/>
            <person name="Xu Z.Y."/>
            <person name="Chen M.L."/>
            <person name="Du X.Y."/>
            <person name="Qiu B.Y."/>
            <person name="Chen P.T."/>
            <person name="Zhang W."/>
            <person name="Slipinski A."/>
            <person name="Escalona H.E."/>
            <person name="Waterhouse R.M."/>
            <person name="Zwick A."/>
            <person name="Pang H."/>
        </authorList>
    </citation>
    <scope>NUCLEOTIDE SEQUENCE [LARGE SCALE GENOMIC DNA]</scope>
    <source>
        <strain evidence="8">SYSU2018</strain>
    </source>
</reference>
<organism evidence="8 9">
    <name type="scientific">Cryptolaemus montrouzieri</name>
    <dbReference type="NCBI Taxonomy" id="559131"/>
    <lineage>
        <taxon>Eukaryota</taxon>
        <taxon>Metazoa</taxon>
        <taxon>Ecdysozoa</taxon>
        <taxon>Arthropoda</taxon>
        <taxon>Hexapoda</taxon>
        <taxon>Insecta</taxon>
        <taxon>Pterygota</taxon>
        <taxon>Neoptera</taxon>
        <taxon>Endopterygota</taxon>
        <taxon>Coleoptera</taxon>
        <taxon>Polyphaga</taxon>
        <taxon>Cucujiformia</taxon>
        <taxon>Coccinelloidea</taxon>
        <taxon>Coccinellidae</taxon>
        <taxon>Scymninae</taxon>
        <taxon>Scymnini</taxon>
        <taxon>Cryptolaemus</taxon>
    </lineage>
</organism>
<comment type="caution">
    <text evidence="8">The sequence shown here is derived from an EMBL/GenBank/DDBJ whole genome shotgun (WGS) entry which is preliminary data.</text>
</comment>
<dbReference type="SUPFAM" id="SSF54236">
    <property type="entry name" value="Ubiquitin-like"/>
    <property type="match status" value="1"/>
</dbReference>
<evidence type="ECO:0000256" key="2">
    <source>
        <dbReference type="ARBA" id="ARBA00022771"/>
    </source>
</evidence>
<dbReference type="PROSITE" id="PS51039">
    <property type="entry name" value="ZF_AN1"/>
    <property type="match status" value="1"/>
</dbReference>
<keyword evidence="2 4" id="KW-0863">Zinc-finger</keyword>
<dbReference type="Gene3D" id="4.10.1110.10">
    <property type="entry name" value="AN1-like Zinc finger"/>
    <property type="match status" value="1"/>
</dbReference>
<dbReference type="EMBL" id="JABFTP020000062">
    <property type="protein sequence ID" value="KAL3274516.1"/>
    <property type="molecule type" value="Genomic_DNA"/>
</dbReference>
<dbReference type="SMART" id="SM00154">
    <property type="entry name" value="ZnF_AN1"/>
    <property type="match status" value="1"/>
</dbReference>
<dbReference type="AlphaFoldDB" id="A0ABD2N6U0"/>
<dbReference type="InterPro" id="IPR019956">
    <property type="entry name" value="Ubiquitin_dom"/>
</dbReference>
<dbReference type="SMART" id="SM00213">
    <property type="entry name" value="UBQ"/>
    <property type="match status" value="1"/>
</dbReference>
<dbReference type="PANTHER" id="PTHR46728:SF1">
    <property type="entry name" value="AN1-TYPE ZINC FINGER PROTEIN 4"/>
    <property type="match status" value="1"/>
</dbReference>
<feature type="compositionally biased region" description="Basic residues" evidence="5">
    <location>
        <begin position="287"/>
        <end position="298"/>
    </location>
</feature>
<feature type="compositionally biased region" description="Basic residues" evidence="5">
    <location>
        <begin position="318"/>
        <end position="334"/>
    </location>
</feature>
<keyword evidence="9" id="KW-1185">Reference proteome</keyword>
<feature type="compositionally biased region" description="Low complexity" evidence="5">
    <location>
        <begin position="299"/>
        <end position="315"/>
    </location>
</feature>
<dbReference type="InterPro" id="IPR000058">
    <property type="entry name" value="Znf_AN1"/>
</dbReference>
<evidence type="ECO:0008006" key="10">
    <source>
        <dbReference type="Google" id="ProtNLM"/>
    </source>
</evidence>
<dbReference type="InterPro" id="IPR053061">
    <property type="entry name" value="AN1-type_zinc_finger"/>
</dbReference>
<keyword evidence="1" id="KW-0479">Metal-binding</keyword>
<feature type="domain" description="Ubiquitin-like" evidence="6">
    <location>
        <begin position="15"/>
        <end position="90"/>
    </location>
</feature>
<dbReference type="PANTHER" id="PTHR46728">
    <property type="entry name" value="AN1-TYPE ZINC FINGER PROTEIN 4"/>
    <property type="match status" value="1"/>
</dbReference>
<evidence type="ECO:0000256" key="5">
    <source>
        <dbReference type="SAM" id="MobiDB-lite"/>
    </source>
</evidence>
<feature type="region of interest" description="Disordered" evidence="5">
    <location>
        <begin position="266"/>
        <end position="342"/>
    </location>
</feature>
<keyword evidence="3" id="KW-0862">Zinc</keyword>
<dbReference type="Gene3D" id="3.10.20.90">
    <property type="entry name" value="Phosphatidylinositol 3-kinase Catalytic Subunit, Chain A, domain 1"/>
    <property type="match status" value="1"/>
</dbReference>
<evidence type="ECO:0000259" key="7">
    <source>
        <dbReference type="PROSITE" id="PS51039"/>
    </source>
</evidence>
<dbReference type="PROSITE" id="PS50053">
    <property type="entry name" value="UBIQUITIN_2"/>
    <property type="match status" value="1"/>
</dbReference>
<gene>
    <name evidence="8" type="ORF">HHI36_015899</name>
</gene>
<name>A0ABD2N6U0_9CUCU</name>
<protein>
    <recommendedName>
        <fullName evidence="10">AN1-type zinc finger protein 4</fullName>
    </recommendedName>
</protein>
<accession>A0ABD2N6U0</accession>
<dbReference type="InterPro" id="IPR035896">
    <property type="entry name" value="AN1-like_Znf"/>
</dbReference>
<evidence type="ECO:0000313" key="9">
    <source>
        <dbReference type="Proteomes" id="UP001516400"/>
    </source>
</evidence>
<dbReference type="Pfam" id="PF01428">
    <property type="entry name" value="zf-AN1"/>
    <property type="match status" value="1"/>
</dbReference>
<evidence type="ECO:0000313" key="8">
    <source>
        <dbReference type="EMBL" id="KAL3274516.1"/>
    </source>
</evidence>
<dbReference type="InterPro" id="IPR000626">
    <property type="entry name" value="Ubiquitin-like_dom"/>
</dbReference>
<sequence length="700" mass="79084">MSEDGFSDSSDEPNMEIQIETLMGSSFDLRVSATDTVQDIKRRIHRVEGIPVTHQNLLFQHKELRDSRRLVDVGIKDGSKLKLVLSMRGGPISTRRISTACEHQLMLKELKELLDNTRDEIGDRLSPGSKVSVLVFKEGDIINLLRVIENEDGSYVPYSEKPISPPSRSSNRVESRTALFEKLVEDNKMMSNITTLRKKMEDATARKRRSKNKGGVEECGDSTEDLSVFLGDAIQMPDLNFKLLGNYKSNFLERIDLRIFEQKEGCKREDEKEEGNQSESEEIALKDKHRSKQIRSPRSKVSSSSSGSKSLYSESKGAHSHAKHVYARMHKKARDTKVADTETVEKIAPEEVLGGPILSPLCLKGADESIAEIDKAVAPALVEEMTVAGANRLHVARLLISENGERPKSTTDSIEVEENQSDLWSIHDSQPRQRLKSATYKLGVLKRRQSLNYGIDESSPKVPQDLGDFNYGNSSNYEVCSSSNFYHMPPFLASPSAIPPQYAPKNQEICDYYYRNRPRSPLYGRRSSKDSCASGNVSDKSCDLNKYAKLPDIKPEKASNGAALFGDYSGIQRLKNDRFETNSDLLFAENEDAIDELCSYYNIGGASDFLHDAKILDLDKTTELQEKIDLPPVIKKRARCNFCNRKLNITNIYNCRCGKIFCSQHRYSEVHHCNYDYKTDGRRFLEQQNPLVTADKINRF</sequence>
<dbReference type="CDD" id="cd01802">
    <property type="entry name" value="Ubl_ZFAND4"/>
    <property type="match status" value="1"/>
</dbReference>
<dbReference type="Proteomes" id="UP001516400">
    <property type="component" value="Unassembled WGS sequence"/>
</dbReference>
<dbReference type="PRINTS" id="PR00348">
    <property type="entry name" value="UBIQUITIN"/>
</dbReference>
<evidence type="ECO:0000256" key="3">
    <source>
        <dbReference type="ARBA" id="ARBA00022833"/>
    </source>
</evidence>
<evidence type="ECO:0000256" key="1">
    <source>
        <dbReference type="ARBA" id="ARBA00022723"/>
    </source>
</evidence>
<evidence type="ECO:0000259" key="6">
    <source>
        <dbReference type="PROSITE" id="PS50053"/>
    </source>
</evidence>